<evidence type="ECO:0000256" key="2">
    <source>
        <dbReference type="ARBA" id="ARBA00022692"/>
    </source>
</evidence>
<keyword evidence="8" id="KW-1185">Reference proteome</keyword>
<evidence type="ECO:0000313" key="7">
    <source>
        <dbReference type="EMBL" id="KAJ7014781.1"/>
    </source>
</evidence>
<name>A0AAD6WK53_9ROSI</name>
<feature type="chain" id="PRO_5041978057" evidence="6">
    <location>
        <begin position="21"/>
        <end position="131"/>
    </location>
</feature>
<evidence type="ECO:0000256" key="6">
    <source>
        <dbReference type="SAM" id="SignalP"/>
    </source>
</evidence>
<reference evidence="7 8" key="1">
    <citation type="journal article" date="2023" name="Mol. Ecol. Resour.">
        <title>Chromosome-level genome assembly of a triploid poplar Populus alba 'Berolinensis'.</title>
        <authorList>
            <person name="Chen S."/>
            <person name="Yu Y."/>
            <person name="Wang X."/>
            <person name="Wang S."/>
            <person name="Zhang T."/>
            <person name="Zhou Y."/>
            <person name="He R."/>
            <person name="Meng N."/>
            <person name="Wang Y."/>
            <person name="Liu W."/>
            <person name="Liu Z."/>
            <person name="Liu J."/>
            <person name="Guo Q."/>
            <person name="Huang H."/>
            <person name="Sederoff R.R."/>
            <person name="Wang G."/>
            <person name="Qu G."/>
            <person name="Chen S."/>
        </authorList>
    </citation>
    <scope>NUCLEOTIDE SEQUENCE [LARGE SCALE GENOMIC DNA]</scope>
    <source>
        <strain evidence="7">SC-2020</strain>
    </source>
</reference>
<keyword evidence="3 5" id="KW-1133">Transmembrane helix</keyword>
<organism evidence="7 8">
    <name type="scientific">Populus alba x Populus x berolinensis</name>
    <dbReference type="NCBI Taxonomy" id="444605"/>
    <lineage>
        <taxon>Eukaryota</taxon>
        <taxon>Viridiplantae</taxon>
        <taxon>Streptophyta</taxon>
        <taxon>Embryophyta</taxon>
        <taxon>Tracheophyta</taxon>
        <taxon>Spermatophyta</taxon>
        <taxon>Magnoliopsida</taxon>
        <taxon>eudicotyledons</taxon>
        <taxon>Gunneridae</taxon>
        <taxon>Pentapetalae</taxon>
        <taxon>rosids</taxon>
        <taxon>fabids</taxon>
        <taxon>Malpighiales</taxon>
        <taxon>Salicaceae</taxon>
        <taxon>Saliceae</taxon>
        <taxon>Populus</taxon>
    </lineage>
</organism>
<sequence length="131" mass="15574">MQVIAKFLALLYCYLNISISKNIVPDEIKGREIHHSFLMTPFQQHTVPLNHHTLKLLKYWTWQFVVIRLICSILMISLQLLRLYSSWVSWTFTIILNISISLALYSLVVFYHVFALYSEFFFLLLFLLSKL</sequence>
<feature type="signal peptide" evidence="6">
    <location>
        <begin position="1"/>
        <end position="20"/>
    </location>
</feature>
<evidence type="ECO:0000256" key="3">
    <source>
        <dbReference type="ARBA" id="ARBA00022989"/>
    </source>
</evidence>
<evidence type="ECO:0000313" key="8">
    <source>
        <dbReference type="Proteomes" id="UP001164929"/>
    </source>
</evidence>
<dbReference type="InterPro" id="IPR005178">
    <property type="entry name" value="Ostalpha/TMEM184C"/>
</dbReference>
<evidence type="ECO:0000256" key="5">
    <source>
        <dbReference type="SAM" id="Phobius"/>
    </source>
</evidence>
<dbReference type="GO" id="GO:0016020">
    <property type="term" value="C:membrane"/>
    <property type="evidence" value="ECO:0007669"/>
    <property type="project" value="UniProtKB-SubCell"/>
</dbReference>
<evidence type="ECO:0000256" key="4">
    <source>
        <dbReference type="ARBA" id="ARBA00023136"/>
    </source>
</evidence>
<dbReference type="EMBL" id="JAQIZT010000001">
    <property type="protein sequence ID" value="KAJ7014781.1"/>
    <property type="molecule type" value="Genomic_DNA"/>
</dbReference>
<evidence type="ECO:0000256" key="1">
    <source>
        <dbReference type="ARBA" id="ARBA00004141"/>
    </source>
</evidence>
<keyword evidence="2 5" id="KW-0812">Transmembrane</keyword>
<keyword evidence="4 5" id="KW-0472">Membrane</keyword>
<comment type="subcellular location">
    <subcellularLocation>
        <location evidence="1">Membrane</location>
        <topology evidence="1">Multi-pass membrane protein</topology>
    </subcellularLocation>
</comment>
<comment type="caution">
    <text evidence="7">The sequence shown here is derived from an EMBL/GenBank/DDBJ whole genome shotgun (WGS) entry which is preliminary data.</text>
</comment>
<keyword evidence="6" id="KW-0732">Signal</keyword>
<dbReference type="PANTHER" id="PTHR23423">
    <property type="entry name" value="ORGANIC SOLUTE TRANSPORTER-RELATED"/>
    <property type="match status" value="1"/>
</dbReference>
<dbReference type="Proteomes" id="UP001164929">
    <property type="component" value="Chromosome 1"/>
</dbReference>
<dbReference type="AlphaFoldDB" id="A0AAD6WK53"/>
<dbReference type="Pfam" id="PF03619">
    <property type="entry name" value="Solute_trans_a"/>
    <property type="match status" value="1"/>
</dbReference>
<feature type="transmembrane region" description="Helical" evidence="5">
    <location>
        <begin position="59"/>
        <end position="80"/>
    </location>
</feature>
<gene>
    <name evidence="7" type="ORF">NC653_004168</name>
</gene>
<proteinExistence type="predicted"/>
<accession>A0AAD6WK53</accession>
<protein>
    <submittedName>
        <fullName evidence="7">Uncharacterized protein</fullName>
    </submittedName>
</protein>